<reference evidence="2" key="1">
    <citation type="journal article" date="2018" name="Data Brief">
        <title>Genome sequence data from 17 accessions of Ensete ventricosum, a staple food crop for millions in Ethiopia.</title>
        <authorList>
            <person name="Yemataw Z."/>
            <person name="Muzemil S."/>
            <person name="Ambachew D."/>
            <person name="Tripathi L."/>
            <person name="Tesfaye K."/>
            <person name="Chala A."/>
            <person name="Farbos A."/>
            <person name="O'Neill P."/>
            <person name="Moore K."/>
            <person name="Grant M."/>
            <person name="Studholme D.J."/>
        </authorList>
    </citation>
    <scope>NUCLEOTIDE SEQUENCE [LARGE SCALE GENOMIC DNA]</scope>
    <source>
        <tissue evidence="2">Leaf</tissue>
    </source>
</reference>
<name>A0A445MBX3_ENSVE</name>
<sequence>MLGGDRASAVGPNASNRAVGDKRPEQQDRAATEVVEMGDGRGDRGDGKRLRVEAAVVSGIDGRATTLKRLRARELQRRWRVASGDQ</sequence>
<gene>
    <name evidence="2" type="ORF">BHM03_00006752</name>
</gene>
<accession>A0A445MBX3</accession>
<dbReference type="AlphaFoldDB" id="A0A445MBX3"/>
<proteinExistence type="predicted"/>
<protein>
    <submittedName>
        <fullName evidence="2">Uncharacterized protein</fullName>
    </submittedName>
</protein>
<organism evidence="2">
    <name type="scientific">Ensete ventricosum</name>
    <name type="common">Abyssinian banana</name>
    <name type="synonym">Musa ensete</name>
    <dbReference type="NCBI Taxonomy" id="4639"/>
    <lineage>
        <taxon>Eukaryota</taxon>
        <taxon>Viridiplantae</taxon>
        <taxon>Streptophyta</taxon>
        <taxon>Embryophyta</taxon>
        <taxon>Tracheophyta</taxon>
        <taxon>Spermatophyta</taxon>
        <taxon>Magnoliopsida</taxon>
        <taxon>Liliopsida</taxon>
        <taxon>Zingiberales</taxon>
        <taxon>Musaceae</taxon>
        <taxon>Ensete</taxon>
    </lineage>
</organism>
<feature type="compositionally biased region" description="Basic and acidic residues" evidence="1">
    <location>
        <begin position="38"/>
        <end position="47"/>
    </location>
</feature>
<feature type="compositionally biased region" description="Basic and acidic residues" evidence="1">
    <location>
        <begin position="19"/>
        <end position="31"/>
    </location>
</feature>
<evidence type="ECO:0000256" key="1">
    <source>
        <dbReference type="SAM" id="MobiDB-lite"/>
    </source>
</evidence>
<feature type="region of interest" description="Disordered" evidence="1">
    <location>
        <begin position="1"/>
        <end position="47"/>
    </location>
</feature>
<dbReference type="EMBL" id="KV875575">
    <property type="protein sequence ID" value="RZR71714.1"/>
    <property type="molecule type" value="Genomic_DNA"/>
</dbReference>
<dbReference type="Proteomes" id="UP000290560">
    <property type="component" value="Unassembled WGS sequence"/>
</dbReference>
<evidence type="ECO:0000313" key="2">
    <source>
        <dbReference type="EMBL" id="RZR71714.1"/>
    </source>
</evidence>